<protein>
    <submittedName>
        <fullName evidence="2">Uncharacterized protein</fullName>
    </submittedName>
</protein>
<dbReference type="EMBL" id="JANPWB010000015">
    <property type="protein sequence ID" value="KAJ1092588.1"/>
    <property type="molecule type" value="Genomic_DNA"/>
</dbReference>
<gene>
    <name evidence="2" type="ORF">NDU88_005698</name>
</gene>
<feature type="region of interest" description="Disordered" evidence="1">
    <location>
        <begin position="14"/>
        <end position="52"/>
    </location>
</feature>
<proteinExistence type="predicted"/>
<evidence type="ECO:0000313" key="2">
    <source>
        <dbReference type="EMBL" id="KAJ1092588.1"/>
    </source>
</evidence>
<dbReference type="AlphaFoldDB" id="A0AAV7LNH9"/>
<name>A0AAV7LNH9_PLEWA</name>
<sequence>MKAPLACSTMVVTGPGVSAGSRRPDERSPAVQPVRGKEHRAEHSDGGDLVPGEVLKRRTKILARDL</sequence>
<comment type="caution">
    <text evidence="2">The sequence shown here is derived from an EMBL/GenBank/DDBJ whole genome shotgun (WGS) entry which is preliminary data.</text>
</comment>
<dbReference type="Proteomes" id="UP001066276">
    <property type="component" value="Chromosome 11"/>
</dbReference>
<evidence type="ECO:0000256" key="1">
    <source>
        <dbReference type="SAM" id="MobiDB-lite"/>
    </source>
</evidence>
<accession>A0AAV7LNH9</accession>
<feature type="compositionally biased region" description="Basic and acidic residues" evidence="1">
    <location>
        <begin position="35"/>
        <end position="46"/>
    </location>
</feature>
<reference evidence="2" key="1">
    <citation type="journal article" date="2022" name="bioRxiv">
        <title>Sequencing and chromosome-scale assembly of the giantPleurodeles waltlgenome.</title>
        <authorList>
            <person name="Brown T."/>
            <person name="Elewa A."/>
            <person name="Iarovenko S."/>
            <person name="Subramanian E."/>
            <person name="Araus A.J."/>
            <person name="Petzold A."/>
            <person name="Susuki M."/>
            <person name="Suzuki K.-i.T."/>
            <person name="Hayashi T."/>
            <person name="Toyoda A."/>
            <person name="Oliveira C."/>
            <person name="Osipova E."/>
            <person name="Leigh N.D."/>
            <person name="Simon A."/>
            <person name="Yun M.H."/>
        </authorList>
    </citation>
    <scope>NUCLEOTIDE SEQUENCE</scope>
    <source>
        <strain evidence="2">20211129_DDA</strain>
        <tissue evidence="2">Liver</tissue>
    </source>
</reference>
<keyword evidence="3" id="KW-1185">Reference proteome</keyword>
<organism evidence="2 3">
    <name type="scientific">Pleurodeles waltl</name>
    <name type="common">Iberian ribbed newt</name>
    <dbReference type="NCBI Taxonomy" id="8319"/>
    <lineage>
        <taxon>Eukaryota</taxon>
        <taxon>Metazoa</taxon>
        <taxon>Chordata</taxon>
        <taxon>Craniata</taxon>
        <taxon>Vertebrata</taxon>
        <taxon>Euteleostomi</taxon>
        <taxon>Amphibia</taxon>
        <taxon>Batrachia</taxon>
        <taxon>Caudata</taxon>
        <taxon>Salamandroidea</taxon>
        <taxon>Salamandridae</taxon>
        <taxon>Pleurodelinae</taxon>
        <taxon>Pleurodeles</taxon>
    </lineage>
</organism>
<evidence type="ECO:0000313" key="3">
    <source>
        <dbReference type="Proteomes" id="UP001066276"/>
    </source>
</evidence>